<comment type="caution">
    <text evidence="1">The sequence shown here is derived from an EMBL/GenBank/DDBJ whole genome shotgun (WGS) entry which is preliminary data.</text>
</comment>
<dbReference type="Proteomes" id="UP001165492">
    <property type="component" value="Unassembled WGS sequence"/>
</dbReference>
<dbReference type="EMBL" id="JAJHJB010000001">
    <property type="protein sequence ID" value="MCC5463969.1"/>
    <property type="molecule type" value="Genomic_DNA"/>
</dbReference>
<organism evidence="1 2">
    <name type="scientific">Pelosinus baikalensis</name>
    <dbReference type="NCBI Taxonomy" id="2892015"/>
    <lineage>
        <taxon>Bacteria</taxon>
        <taxon>Bacillati</taxon>
        <taxon>Bacillota</taxon>
        <taxon>Negativicutes</taxon>
        <taxon>Selenomonadales</taxon>
        <taxon>Sporomusaceae</taxon>
        <taxon>Pelosinus</taxon>
    </lineage>
</organism>
<evidence type="ECO:0000313" key="2">
    <source>
        <dbReference type="Proteomes" id="UP001165492"/>
    </source>
</evidence>
<dbReference type="RefSeq" id="WP_229533499.1">
    <property type="nucleotide sequence ID" value="NZ_JAJHJB010000001.1"/>
</dbReference>
<proteinExistence type="predicted"/>
<name>A0ABS8HLG4_9FIRM</name>
<evidence type="ECO:0000313" key="1">
    <source>
        <dbReference type="EMBL" id="MCC5463969.1"/>
    </source>
</evidence>
<keyword evidence="2" id="KW-1185">Reference proteome</keyword>
<accession>A0ABS8HLG4</accession>
<gene>
    <name evidence="1" type="ORF">LMF89_01165</name>
</gene>
<sequence length="107" mass="12817">MRHTKGISKKMRELSNQAYERELRKELENLAGKFTLWQENELGIWDLEEAIHQFHNGAARELYKRYTMLSPELVLPYALYKNIIAYEELPKEIADEIKMRTALYRNN</sequence>
<reference evidence="1" key="1">
    <citation type="submission" date="2021-11" db="EMBL/GenBank/DDBJ databases">
        <title>Description of a new species Pelosinus isolated from the bottom sediments of Lake Baikal.</title>
        <authorList>
            <person name="Zakharyuk A."/>
        </authorList>
    </citation>
    <scope>NUCLEOTIDE SEQUENCE</scope>
    <source>
        <strain evidence="1">Bkl1</strain>
    </source>
</reference>
<protein>
    <submittedName>
        <fullName evidence="1">Uncharacterized protein</fullName>
    </submittedName>
</protein>